<accession>A0A7J3N0U4</accession>
<protein>
    <submittedName>
        <fullName evidence="2">Uncharacterized protein</fullName>
    </submittedName>
</protein>
<sequence length="126" mass="14394">MVYEFSTPSELRDHISKNRLAVIAIANKDRESVWQYVKDILNKLELSAKPSIAFAIVHYQSIGDELESFEIEQARKSAIIKLFLNGSCIFEQEGLLGSRTNDEIVLKRGIKETLKTYSIEIRFTSP</sequence>
<reference evidence="2" key="1">
    <citation type="journal article" date="2020" name="mSystems">
        <title>Genome- and Community-Level Interaction Insights into Carbon Utilization and Element Cycling Functions of Hydrothermarchaeota in Hydrothermal Sediment.</title>
        <authorList>
            <person name="Zhou Z."/>
            <person name="Liu Y."/>
            <person name="Xu W."/>
            <person name="Pan J."/>
            <person name="Luo Z.H."/>
            <person name="Li M."/>
        </authorList>
    </citation>
    <scope>NUCLEOTIDE SEQUENCE [LARGE SCALE GENOMIC DNA]</scope>
    <source>
        <strain evidence="1">SpSt-629</strain>
        <strain evidence="2">SpSt-688</strain>
    </source>
</reference>
<comment type="caution">
    <text evidence="2">The sequence shown here is derived from an EMBL/GenBank/DDBJ whole genome shotgun (WGS) entry which is preliminary data.</text>
</comment>
<gene>
    <name evidence="1" type="ORF">ENT99_05005</name>
    <name evidence="2" type="ORF">ENU64_07990</name>
</gene>
<evidence type="ECO:0000313" key="1">
    <source>
        <dbReference type="EMBL" id="HFQ79045.1"/>
    </source>
</evidence>
<name>A0A7J3N0U4_9CREN</name>
<dbReference type="EMBL" id="DTDH01000223">
    <property type="protein sequence ID" value="HGT99346.1"/>
    <property type="molecule type" value="Genomic_DNA"/>
</dbReference>
<evidence type="ECO:0000313" key="2">
    <source>
        <dbReference type="EMBL" id="HGT99346.1"/>
    </source>
</evidence>
<proteinExistence type="predicted"/>
<dbReference type="AlphaFoldDB" id="A0A7J3N0U4"/>
<organism evidence="2">
    <name type="scientific">Ignisphaera aggregans</name>
    <dbReference type="NCBI Taxonomy" id="334771"/>
    <lineage>
        <taxon>Archaea</taxon>
        <taxon>Thermoproteota</taxon>
        <taxon>Thermoprotei</taxon>
        <taxon>Desulfurococcales</taxon>
        <taxon>Desulfurococcaceae</taxon>
        <taxon>Ignisphaera</taxon>
    </lineage>
</organism>
<dbReference type="EMBL" id="DTAU01000098">
    <property type="protein sequence ID" value="HFQ79045.1"/>
    <property type="molecule type" value="Genomic_DNA"/>
</dbReference>